<dbReference type="Pfam" id="PF06422">
    <property type="entry name" value="PDR_CDR"/>
    <property type="match status" value="1"/>
</dbReference>
<dbReference type="SMART" id="SM00382">
    <property type="entry name" value="AAA"/>
    <property type="match status" value="2"/>
</dbReference>
<feature type="domain" description="ABC transporter" evidence="11">
    <location>
        <begin position="832"/>
        <end position="1075"/>
    </location>
</feature>
<keyword evidence="8 10" id="KW-0472">Membrane</keyword>
<comment type="subcellular location">
    <subcellularLocation>
        <location evidence="1">Membrane</location>
        <topology evidence="1">Multi-pass membrane protein</topology>
    </subcellularLocation>
</comment>
<evidence type="ECO:0000256" key="5">
    <source>
        <dbReference type="ARBA" id="ARBA00022741"/>
    </source>
</evidence>
<evidence type="ECO:0000313" key="13">
    <source>
        <dbReference type="Proteomes" id="UP000184330"/>
    </source>
</evidence>
<dbReference type="InterPro" id="IPR010929">
    <property type="entry name" value="PDR_CDR_ABC"/>
</dbReference>
<evidence type="ECO:0000256" key="4">
    <source>
        <dbReference type="ARBA" id="ARBA00022692"/>
    </source>
</evidence>
<evidence type="ECO:0000256" key="8">
    <source>
        <dbReference type="ARBA" id="ARBA00023136"/>
    </source>
</evidence>
<dbReference type="InterPro" id="IPR003593">
    <property type="entry name" value="AAA+_ATPase"/>
</dbReference>
<dbReference type="Gene3D" id="3.40.50.300">
    <property type="entry name" value="P-loop containing nucleotide triphosphate hydrolases"/>
    <property type="match status" value="2"/>
</dbReference>
<keyword evidence="3" id="KW-0813">Transport</keyword>
<organism evidence="12 13">
    <name type="scientific">Phialocephala subalpina</name>
    <dbReference type="NCBI Taxonomy" id="576137"/>
    <lineage>
        <taxon>Eukaryota</taxon>
        <taxon>Fungi</taxon>
        <taxon>Dikarya</taxon>
        <taxon>Ascomycota</taxon>
        <taxon>Pezizomycotina</taxon>
        <taxon>Leotiomycetes</taxon>
        <taxon>Helotiales</taxon>
        <taxon>Mollisiaceae</taxon>
        <taxon>Phialocephala</taxon>
        <taxon>Phialocephala fortinii species complex</taxon>
    </lineage>
</organism>
<feature type="transmembrane region" description="Helical" evidence="10">
    <location>
        <begin position="612"/>
        <end position="635"/>
    </location>
</feature>
<feature type="compositionally biased region" description="Polar residues" evidence="9">
    <location>
        <begin position="64"/>
        <end position="81"/>
    </location>
</feature>
<feature type="region of interest" description="Disordered" evidence="9">
    <location>
        <begin position="796"/>
        <end position="815"/>
    </location>
</feature>
<dbReference type="PROSITE" id="PS50893">
    <property type="entry name" value="ABC_TRANSPORTER_2"/>
    <property type="match status" value="2"/>
</dbReference>
<dbReference type="PANTHER" id="PTHR19241">
    <property type="entry name" value="ATP-BINDING CASSETTE TRANSPORTER"/>
    <property type="match status" value="1"/>
</dbReference>
<protein>
    <submittedName>
        <fullName evidence="12">Probable ABC1 transport protein</fullName>
    </submittedName>
</protein>
<comment type="similarity">
    <text evidence="2">Belongs to the ABC transporter superfamily. ABCG family. PDR (TC 3.A.1.205) subfamily.</text>
</comment>
<feature type="transmembrane region" description="Helical" evidence="10">
    <location>
        <begin position="641"/>
        <end position="663"/>
    </location>
</feature>
<dbReference type="STRING" id="576137.A0A1L7XTD7"/>
<evidence type="ECO:0000256" key="7">
    <source>
        <dbReference type="ARBA" id="ARBA00022989"/>
    </source>
</evidence>
<evidence type="ECO:0000256" key="1">
    <source>
        <dbReference type="ARBA" id="ARBA00004141"/>
    </source>
</evidence>
<dbReference type="OrthoDB" id="245989at2759"/>
<dbReference type="SUPFAM" id="SSF52540">
    <property type="entry name" value="P-loop containing nucleoside triphosphate hydrolases"/>
    <property type="match status" value="2"/>
</dbReference>
<dbReference type="Pfam" id="PF01061">
    <property type="entry name" value="ABC2_membrane"/>
    <property type="match status" value="2"/>
</dbReference>
<name>A0A1L7XTD7_9HELO</name>
<dbReference type="InterPro" id="IPR029481">
    <property type="entry name" value="ABC_trans_N"/>
</dbReference>
<keyword evidence="13" id="KW-1185">Reference proteome</keyword>
<evidence type="ECO:0000256" key="2">
    <source>
        <dbReference type="ARBA" id="ARBA00006012"/>
    </source>
</evidence>
<proteinExistence type="inferred from homology"/>
<dbReference type="InterPro" id="IPR034001">
    <property type="entry name" value="ABCG_PDR_1"/>
</dbReference>
<dbReference type="InterPro" id="IPR034003">
    <property type="entry name" value="ABCG_PDR_2"/>
</dbReference>
<dbReference type="Pfam" id="PF14510">
    <property type="entry name" value="ABC_trans_N"/>
    <property type="match status" value="1"/>
</dbReference>
<feature type="compositionally biased region" description="Low complexity" evidence="9">
    <location>
        <begin position="11"/>
        <end position="22"/>
    </location>
</feature>
<dbReference type="Pfam" id="PF19055">
    <property type="entry name" value="ABC2_membrane_7"/>
    <property type="match status" value="1"/>
</dbReference>
<dbReference type="InterPro" id="IPR013525">
    <property type="entry name" value="ABC2_TM"/>
</dbReference>
<evidence type="ECO:0000313" key="12">
    <source>
        <dbReference type="EMBL" id="CZR68300.1"/>
    </source>
</evidence>
<feature type="domain" description="ABC transporter" evidence="11">
    <location>
        <begin position="136"/>
        <end position="391"/>
    </location>
</feature>
<gene>
    <name evidence="12" type="ORF">PAC_18199</name>
</gene>
<dbReference type="FunFam" id="3.40.50.300:FF:000054">
    <property type="entry name" value="ABC multidrug transporter atrF"/>
    <property type="match status" value="1"/>
</dbReference>
<feature type="transmembrane region" description="Helical" evidence="10">
    <location>
        <begin position="1226"/>
        <end position="1247"/>
    </location>
</feature>
<keyword evidence="6" id="KW-0067">ATP-binding</keyword>
<evidence type="ECO:0000256" key="3">
    <source>
        <dbReference type="ARBA" id="ARBA00022448"/>
    </source>
</evidence>
<feature type="transmembrane region" description="Helical" evidence="10">
    <location>
        <begin position="750"/>
        <end position="770"/>
    </location>
</feature>
<dbReference type="GO" id="GO:0140359">
    <property type="term" value="F:ABC-type transporter activity"/>
    <property type="evidence" value="ECO:0007669"/>
    <property type="project" value="InterPro"/>
</dbReference>
<dbReference type="FunFam" id="3.40.50.300:FF:000881">
    <property type="entry name" value="ABC multidrug transporter A-1"/>
    <property type="match status" value="1"/>
</dbReference>
<keyword evidence="5" id="KW-0547">Nucleotide-binding</keyword>
<feature type="region of interest" description="Disordered" evidence="9">
    <location>
        <begin position="1"/>
        <end position="34"/>
    </location>
</feature>
<dbReference type="InterPro" id="IPR003439">
    <property type="entry name" value="ABC_transporter-like_ATP-bd"/>
</dbReference>
<feature type="transmembrane region" description="Helical" evidence="10">
    <location>
        <begin position="1348"/>
        <end position="1372"/>
    </location>
</feature>
<feature type="region of interest" description="Disordered" evidence="9">
    <location>
        <begin position="58"/>
        <end position="81"/>
    </location>
</feature>
<dbReference type="GO" id="GO:0016887">
    <property type="term" value="F:ATP hydrolysis activity"/>
    <property type="evidence" value="ECO:0007669"/>
    <property type="project" value="InterPro"/>
</dbReference>
<sequence>MDEMKNQEGVMMMPSSTTLTSSHQAGKDDEIDFDSSFDNEAERDAEITELARKLTATSGFAPDSHQNPFNAETDSSLDPNSENFKPRAWAQALIHLKSRDPETFLKRTAGIAFRNLNVHGFGNLTDYQKSVGNVWLGLTGLVRKITRTGAPRKIEILREFDGLVKSGEMLVVLGPPGSGCSTLLKTIAGETHGIYVAEGSELNYQGISAEDMKSQFRGEAIYTAEVDVHFPMLSVGDTLTFAAMARAPRQLPGGVDKWTYATHMRDVMMAMFGIRHTVNTRVGDDFVRGVSGGERKRVSIAEAALSGAPLQCWDNSTRGLDSANAIEFCRTLRRSTDLMGAIACVAIYQAPQAAYEIFDKVTLLYEGHQIYFGSTKDGKKYFEDLGFQCPDRQTDGDFLTSMTSPEETVVRPGWEGKVPRTAVKFAAIWKSSAERVRLLEEIEEYGRMYPVGGEHLEKFTMSRRAEQSKRQRTKSPYTLDYIQQINLCLWRGFQRLKGDPSLTITQLASNFIMSVVVGSVFYDMADDTTSFFSRGSLLFFAVLINAIASSLEILTLYAQRGIVEKHARYALYHPSAEAFASMLTDMPYKILNAFTFNVPLYFMTNLRRETGAFFFFVFTTFLITMVMSMVFRTIAASSRTLAQALAPGSLVISSLLMYSGFAIPKPYILGWSKWIFYIDPLSYAFESLMVNEFSHRNFDCSQYTPSGGIYDSSTGQQRVCSAVGSRPGLGTVAGDDFIVSSYEYYHSHKWRNIGIIIAFTIGFCATYIAATEYITEKKSKGEVLLFRRGAAAKSVAQKKTDEESTTTSSKFHQKQGSNALSASMVKTQTAIFHWENVCYDIKIKKEERRILDNVDGWVKPGTLTALMGVSGAGKTTLLDVLASRVTMGVISGGIFVDGEQRDHSFQRKTGYVQQQDLHLSTSTVREALKFSALLRQPAEVSREEKLSYVDEVIELLDMEPYADAVVGIPGEGLNVEQRKRLTIGVELAAKPQLLLFLDEPTSGLDSQTSWIICNLMEKLKNSGQAILCTIHQPSAMLFQRFDRLLFLAKGGKTVYFGDIGKNSKTLQAYFERNGAPQCPPAANLAEWMLEIIGAAPGSSTGIDWPSTWRNSAEYAETKKELSRMREELPGASARLATTTGMDQGSFREFAAPFDTQLWEITKRVFEQYWRTPSYIYSKAALCIFSVYNSPFSCPETIANGVSQAMFIGFSFFKAENSLQGLQNQTFSLFMLFTLFGQLAQQIMPHFVTQRSLYEARERPSKIYSWKAFIVSNIFVEVPWNMLMSVFMFLAWYYAVGMDRNAQQTDSTTERGGLMFLFMLSYLIFTSTFSTMIIAGIEQAAEGANLANLLFSLSLIFCGVLATKESLPGFWIFMYHVSPFTYLVSGMLSTSVADARVVCAANEYLVMQPPTGSTCGEYLGDFVEATRGYVLDLNATANCQYCPTTSTNSYLAGISIYYHDAWRNFGFVWVYIVFNIAAALAIYWLVRMPKKVSTDEKEKKA</sequence>
<feature type="transmembrane region" description="Helical" evidence="10">
    <location>
        <begin position="1313"/>
        <end position="1336"/>
    </location>
</feature>
<feature type="transmembrane region" description="Helical" evidence="10">
    <location>
        <begin position="1466"/>
        <end position="1485"/>
    </location>
</feature>
<accession>A0A1L7XTD7</accession>
<feature type="transmembrane region" description="Helical" evidence="10">
    <location>
        <begin position="537"/>
        <end position="558"/>
    </location>
</feature>
<dbReference type="GO" id="GO:0005524">
    <property type="term" value="F:ATP binding"/>
    <property type="evidence" value="ECO:0007669"/>
    <property type="project" value="UniProtKB-KW"/>
</dbReference>
<evidence type="ECO:0000256" key="6">
    <source>
        <dbReference type="ARBA" id="ARBA00022840"/>
    </source>
</evidence>
<feature type="transmembrane region" description="Helical" evidence="10">
    <location>
        <begin position="1268"/>
        <end position="1293"/>
    </location>
</feature>
<dbReference type="CDD" id="cd03233">
    <property type="entry name" value="ABCG_PDR_domain1"/>
    <property type="match status" value="1"/>
</dbReference>
<dbReference type="InterPro" id="IPR027417">
    <property type="entry name" value="P-loop_NTPase"/>
</dbReference>
<dbReference type="CDD" id="cd03232">
    <property type="entry name" value="ABCG_PDR_domain2"/>
    <property type="match status" value="1"/>
</dbReference>
<evidence type="ECO:0000256" key="9">
    <source>
        <dbReference type="SAM" id="MobiDB-lite"/>
    </source>
</evidence>
<evidence type="ECO:0000256" key="10">
    <source>
        <dbReference type="SAM" id="Phobius"/>
    </source>
</evidence>
<dbReference type="GO" id="GO:0016020">
    <property type="term" value="C:membrane"/>
    <property type="evidence" value="ECO:0007669"/>
    <property type="project" value="UniProtKB-SubCell"/>
</dbReference>
<keyword evidence="4 10" id="KW-0812">Transmembrane</keyword>
<dbReference type="PROSITE" id="PS00211">
    <property type="entry name" value="ABC_TRANSPORTER_1"/>
    <property type="match status" value="1"/>
</dbReference>
<reference evidence="12 13" key="1">
    <citation type="submission" date="2016-03" db="EMBL/GenBank/DDBJ databases">
        <authorList>
            <person name="Ploux O."/>
        </authorList>
    </citation>
    <scope>NUCLEOTIDE SEQUENCE [LARGE SCALE GENOMIC DNA]</scope>
    <source>
        <strain evidence="12 13">UAMH 11012</strain>
    </source>
</reference>
<dbReference type="InterPro" id="IPR017871">
    <property type="entry name" value="ABC_transporter-like_CS"/>
</dbReference>
<evidence type="ECO:0000259" key="11">
    <source>
        <dbReference type="PROSITE" id="PS50893"/>
    </source>
</evidence>
<dbReference type="InterPro" id="IPR043926">
    <property type="entry name" value="ABCG_dom"/>
</dbReference>
<dbReference type="Proteomes" id="UP000184330">
    <property type="component" value="Unassembled WGS sequence"/>
</dbReference>
<dbReference type="Pfam" id="PF00005">
    <property type="entry name" value="ABC_tran"/>
    <property type="match status" value="2"/>
</dbReference>
<keyword evidence="7 10" id="KW-1133">Transmembrane helix</keyword>
<dbReference type="EMBL" id="FJOG01000053">
    <property type="protein sequence ID" value="CZR68300.1"/>
    <property type="molecule type" value="Genomic_DNA"/>
</dbReference>